<dbReference type="GeneID" id="94424973"/>
<feature type="compositionally biased region" description="Basic and acidic residues" evidence="1">
    <location>
        <begin position="48"/>
        <end position="69"/>
    </location>
</feature>
<feature type="region of interest" description="Disordered" evidence="1">
    <location>
        <begin position="493"/>
        <end position="537"/>
    </location>
</feature>
<dbReference type="VEuPathDB" id="ToxoDB:CSUI_001557"/>
<feature type="compositionally biased region" description="Polar residues" evidence="1">
    <location>
        <begin position="327"/>
        <end position="342"/>
    </location>
</feature>
<comment type="caution">
    <text evidence="2">The sequence shown here is derived from an EMBL/GenBank/DDBJ whole genome shotgun (WGS) entry which is preliminary data.</text>
</comment>
<feature type="compositionally biased region" description="Basic and acidic residues" evidence="1">
    <location>
        <begin position="647"/>
        <end position="657"/>
    </location>
</feature>
<feature type="compositionally biased region" description="Basic and acidic residues" evidence="1">
    <location>
        <begin position="350"/>
        <end position="363"/>
    </location>
</feature>
<reference evidence="2 3" key="1">
    <citation type="journal article" date="2017" name="Int. J. Parasitol.">
        <title>The genome of the protozoan parasite Cystoisospora suis and a reverse vaccinology approach to identify vaccine candidates.</title>
        <authorList>
            <person name="Palmieri N."/>
            <person name="Shrestha A."/>
            <person name="Ruttkowski B."/>
            <person name="Beck T."/>
            <person name="Vogl C."/>
            <person name="Tomley F."/>
            <person name="Blake D.P."/>
            <person name="Joachim A."/>
        </authorList>
    </citation>
    <scope>NUCLEOTIDE SEQUENCE [LARGE SCALE GENOMIC DNA]</scope>
    <source>
        <strain evidence="2 3">Wien I</strain>
    </source>
</reference>
<evidence type="ECO:0000256" key="1">
    <source>
        <dbReference type="SAM" id="MobiDB-lite"/>
    </source>
</evidence>
<dbReference type="Proteomes" id="UP000221165">
    <property type="component" value="Unassembled WGS sequence"/>
</dbReference>
<feature type="region of interest" description="Disordered" evidence="1">
    <location>
        <begin position="93"/>
        <end position="138"/>
    </location>
</feature>
<dbReference type="AlphaFoldDB" id="A0A2C6LCB5"/>
<organism evidence="2 3">
    <name type="scientific">Cystoisospora suis</name>
    <dbReference type="NCBI Taxonomy" id="483139"/>
    <lineage>
        <taxon>Eukaryota</taxon>
        <taxon>Sar</taxon>
        <taxon>Alveolata</taxon>
        <taxon>Apicomplexa</taxon>
        <taxon>Conoidasida</taxon>
        <taxon>Coccidia</taxon>
        <taxon>Eucoccidiorida</taxon>
        <taxon>Eimeriorina</taxon>
        <taxon>Sarcocystidae</taxon>
        <taxon>Cystoisospora</taxon>
    </lineage>
</organism>
<dbReference type="RefSeq" id="XP_067926265.1">
    <property type="nucleotide sequence ID" value="XM_068061762.1"/>
</dbReference>
<sequence length="794" mass="83847">MAPPRPPYSTLRRLVVDEVDDVYFPEDLTGAVPFLVQNRQVTASDACSDAREKESSGTRTNADRKGTPERYVKCSSSQTVSAKAKALRRLSKFPSGGDTIVSRGGDDSASEGSATSRTHRTLGGKGPGEEHSSSHVRRKAPGVLAGAPCSHERGVGSVEDVLAGLTVAAADSCTTSTAGDRGVTPAPGVRGGTGTVDLEAVRCSADWRASRTHCQNNRSLLSVAAFPEGTGGVETTNSCAITEESGRLPISEALPPLLLSSERTSTGERGERVGGSTTEGSRIPVAGWWTDQSSERKRSRQLPPPPRSRVGHPPALQPSETRCARVSATSGRSECLSTQQVPSGCGRRSGGRDDNRSCQKVDDSSSGGDSHSERTGPSVSEVCLRVEARGSHGSPAGARSALSYNSVIEQNGLPEREVVVKSRSPALLLPAFKGSRPLEAASCLEGGKNSGGVLQLGREWTAQVRCLNEFVRSSKKSLSVLPLPPVQRDLRAEETASLTRTPTDHQRIGRSRPSRVWTADNHTTGAAEKGDTHVGVSGCPPSSHCSATPPRAPCAGRCAERSRSTENEKNPAPSVSPASCFTPTPNNLRSPSSLLLPPLPYPSVQRPACFLARPSRWALAETSFQLAGLGRCRSQQEKSTCSLPSDDTERRRSESRPEPPPPGNKQSHRSCSATSRTAAAGQRHSGSCQNCLPPAPRKLVPPSPATSRLKPSACADRLQQQEGTAGRSEKWRRETTQSFAAMQRGKAGGGSASPERRGVGARDSSRSGNTGRSSLAAGLFDLNEGNTRRPLGIV</sequence>
<accession>A0A2C6LCB5</accession>
<protein>
    <submittedName>
        <fullName evidence="2">Uncharacterized protein</fullName>
    </submittedName>
</protein>
<dbReference type="EMBL" id="MIGC01000629">
    <property type="protein sequence ID" value="PHJ24593.1"/>
    <property type="molecule type" value="Genomic_DNA"/>
</dbReference>
<feature type="region of interest" description="Disordered" evidence="1">
    <location>
        <begin position="564"/>
        <end position="584"/>
    </location>
</feature>
<evidence type="ECO:0000313" key="3">
    <source>
        <dbReference type="Proteomes" id="UP000221165"/>
    </source>
</evidence>
<feature type="compositionally biased region" description="Low complexity" evidence="1">
    <location>
        <begin position="250"/>
        <end position="261"/>
    </location>
</feature>
<feature type="region of interest" description="Disordered" evidence="1">
    <location>
        <begin position="42"/>
        <end position="69"/>
    </location>
</feature>
<feature type="compositionally biased region" description="Basic and acidic residues" evidence="1">
    <location>
        <begin position="754"/>
        <end position="765"/>
    </location>
</feature>
<feature type="compositionally biased region" description="Low complexity" evidence="1">
    <location>
        <begin position="669"/>
        <end position="680"/>
    </location>
</feature>
<feature type="compositionally biased region" description="Pro residues" evidence="1">
    <location>
        <begin position="693"/>
        <end position="704"/>
    </location>
</feature>
<feature type="region of interest" description="Disordered" evidence="1">
    <location>
        <begin position="250"/>
        <end position="378"/>
    </location>
</feature>
<name>A0A2C6LCB5_9APIC</name>
<keyword evidence="3" id="KW-1185">Reference proteome</keyword>
<proteinExistence type="predicted"/>
<gene>
    <name evidence="2" type="ORF">CSUI_001557</name>
</gene>
<evidence type="ECO:0000313" key="2">
    <source>
        <dbReference type="EMBL" id="PHJ24593.1"/>
    </source>
</evidence>
<feature type="region of interest" description="Disordered" evidence="1">
    <location>
        <begin position="635"/>
        <end position="776"/>
    </location>
</feature>